<dbReference type="EMBL" id="JBHTLJ010000003">
    <property type="protein sequence ID" value="MFD1162587.1"/>
    <property type="molecule type" value="Genomic_DNA"/>
</dbReference>
<accession>A0ABW3RCA1</accession>
<dbReference type="Proteomes" id="UP001597163">
    <property type="component" value="Unassembled WGS sequence"/>
</dbReference>
<evidence type="ECO:0000313" key="2">
    <source>
        <dbReference type="Proteomes" id="UP001597163"/>
    </source>
</evidence>
<keyword evidence="2" id="KW-1185">Reference proteome</keyword>
<dbReference type="RefSeq" id="WP_311939089.1">
    <property type="nucleotide sequence ID" value="NZ_JAVSCK010000003.1"/>
</dbReference>
<evidence type="ECO:0000313" key="1">
    <source>
        <dbReference type="EMBL" id="MFD1162587.1"/>
    </source>
</evidence>
<reference evidence="2" key="1">
    <citation type="journal article" date="2019" name="Int. J. Syst. Evol. Microbiol.">
        <title>The Global Catalogue of Microorganisms (GCM) 10K type strain sequencing project: providing services to taxonomists for standard genome sequencing and annotation.</title>
        <authorList>
            <consortium name="The Broad Institute Genomics Platform"/>
            <consortium name="The Broad Institute Genome Sequencing Center for Infectious Disease"/>
            <person name="Wu L."/>
            <person name="Ma J."/>
        </authorList>
    </citation>
    <scope>NUCLEOTIDE SEQUENCE [LARGE SCALE GENOMIC DNA]</scope>
    <source>
        <strain evidence="2">CCUG 63246</strain>
    </source>
</reference>
<sequence>MRLIPFFFFFVSTVAFPQKRIKTTFVKKIELKAESIISVDKVSNFEVIKYIDNNTLFRKHKDAIIYNYSNVQLGDITSVDAFSPLKIKVFYKNFNTIVVLDNRFSEMDKIDFNTIKPYKNISHVSTGFGSKLWVFNQDLQQLELFNYKTGEVWAKALPVQSLVIQLVSSYTYCWLLTEKYLYKYDAYGSLIYKIENKNYIAMALNYGNIVLQSNDKSLYYLPKNSQVISSIETPKLLINQFLLNRGSLYLYDNEFLHEYQLIKD</sequence>
<name>A0ABW3RCA1_9FLAO</name>
<organism evidence="1 2">
    <name type="scientific">Hwangdonia seohaensis</name>
    <dbReference type="NCBI Taxonomy" id="1240727"/>
    <lineage>
        <taxon>Bacteria</taxon>
        <taxon>Pseudomonadati</taxon>
        <taxon>Bacteroidota</taxon>
        <taxon>Flavobacteriia</taxon>
        <taxon>Flavobacteriales</taxon>
        <taxon>Flavobacteriaceae</taxon>
        <taxon>Hwangdonia</taxon>
    </lineage>
</organism>
<gene>
    <name evidence="1" type="ORF">ACFQ2E_09180</name>
</gene>
<proteinExistence type="predicted"/>
<protein>
    <submittedName>
        <fullName evidence="1">Uncharacterized protein</fullName>
    </submittedName>
</protein>
<comment type="caution">
    <text evidence="1">The sequence shown here is derived from an EMBL/GenBank/DDBJ whole genome shotgun (WGS) entry which is preliminary data.</text>
</comment>